<proteinExistence type="predicted"/>
<accession>A0A1K2IQL4</accession>
<dbReference type="EMBL" id="FPKV01000005">
    <property type="protein sequence ID" value="SFZ94716.1"/>
    <property type="molecule type" value="Genomic_DNA"/>
</dbReference>
<dbReference type="InterPro" id="IPR053841">
    <property type="entry name" value="MksE"/>
</dbReference>
<protein>
    <submittedName>
        <fullName evidence="1">Uncharacterized protein</fullName>
    </submittedName>
</protein>
<gene>
    <name evidence="1" type="ORF">SAMN05428642_10514</name>
</gene>
<keyword evidence="2" id="KW-1185">Reference proteome</keyword>
<name>A0A1K2IQL4_9FLAO</name>
<dbReference type="RefSeq" id="WP_072403485.1">
    <property type="nucleotide sequence ID" value="NZ_FPKV01000005.1"/>
</dbReference>
<evidence type="ECO:0000313" key="1">
    <source>
        <dbReference type="EMBL" id="SFZ94716.1"/>
    </source>
</evidence>
<dbReference type="Pfam" id="PF21980">
    <property type="entry name" value="MksE"/>
    <property type="match status" value="1"/>
</dbReference>
<organism evidence="1 2">
    <name type="scientific">Flaviramulus basaltis</name>
    <dbReference type="NCBI Taxonomy" id="369401"/>
    <lineage>
        <taxon>Bacteria</taxon>
        <taxon>Pseudomonadati</taxon>
        <taxon>Bacteroidota</taxon>
        <taxon>Flavobacteriia</taxon>
        <taxon>Flavobacteriales</taxon>
        <taxon>Flavobacteriaceae</taxon>
        <taxon>Flaviramulus</taxon>
    </lineage>
</organism>
<dbReference type="AlphaFoldDB" id="A0A1K2IQL4"/>
<dbReference type="Proteomes" id="UP000182544">
    <property type="component" value="Unassembled WGS sequence"/>
</dbReference>
<dbReference type="STRING" id="369401.SAMN05428642_10514"/>
<sequence length="231" mass="27764">MADEHMAETLNYNFIDVFKLRDVQKHFADLNIELLKGKHIQDDEHYHHRILSKYYIEFKKYYDVFYRLVLDKKTFEGVTYFFLTFSEESKGILSDHTRHRDLTAIETIAAITLLQMYYDRYFENVKEISFLKDIKSKILGSEFSSLYKSVFFKNGARDNFTPKEWANVTKNIKNVIQDFEQLGWVDQLTQKGENDFSFVIKESIHRFQMMYEYEISNFEEFVSNLTETDNE</sequence>
<reference evidence="1 2" key="1">
    <citation type="submission" date="2016-10" db="EMBL/GenBank/DDBJ databases">
        <authorList>
            <person name="de Groot N.N."/>
        </authorList>
    </citation>
    <scope>NUCLEOTIDE SEQUENCE [LARGE SCALE GENOMIC DNA]</scope>
    <source>
        <strain evidence="1 2">DSM 18180</strain>
    </source>
</reference>
<evidence type="ECO:0000313" key="2">
    <source>
        <dbReference type="Proteomes" id="UP000182544"/>
    </source>
</evidence>
<dbReference type="OrthoDB" id="798241at2"/>